<organism evidence="5 6">
    <name type="scientific">Prosthecochloris ethylica</name>
    <dbReference type="NCBI Taxonomy" id="2743976"/>
    <lineage>
        <taxon>Bacteria</taxon>
        <taxon>Pseudomonadati</taxon>
        <taxon>Chlorobiota</taxon>
        <taxon>Chlorobiia</taxon>
        <taxon>Chlorobiales</taxon>
        <taxon>Chlorobiaceae</taxon>
        <taxon>Prosthecochloris</taxon>
    </lineage>
</organism>
<dbReference type="InterPro" id="IPR006645">
    <property type="entry name" value="NGN-like_dom"/>
</dbReference>
<keyword evidence="6" id="KW-1185">Reference proteome</keyword>
<dbReference type="SUPFAM" id="SSF50104">
    <property type="entry name" value="Translation proteins SH3-like domain"/>
    <property type="match status" value="1"/>
</dbReference>
<dbReference type="NCBIfam" id="NF033644">
    <property type="entry name" value="antiterm_UpxY"/>
    <property type="match status" value="1"/>
</dbReference>
<keyword evidence="2" id="KW-0805">Transcription regulation</keyword>
<name>A0ABR9XQJ2_9CHLB</name>
<dbReference type="InterPro" id="IPR043425">
    <property type="entry name" value="NusG-like"/>
</dbReference>
<accession>A0ABR9XQJ2</accession>
<dbReference type="Proteomes" id="UP000619838">
    <property type="component" value="Unassembled WGS sequence"/>
</dbReference>
<keyword evidence="1" id="KW-0889">Transcription antitermination</keyword>
<comment type="caution">
    <text evidence="5">The sequence shown here is derived from an EMBL/GenBank/DDBJ whole genome shotgun (WGS) entry which is preliminary data.</text>
</comment>
<dbReference type="EMBL" id="JADGII010000004">
    <property type="protein sequence ID" value="MBF0636303.1"/>
    <property type="molecule type" value="Genomic_DNA"/>
</dbReference>
<reference evidence="5 6" key="1">
    <citation type="journal article" date="2020" name="Microorganisms">
        <title>Simultaneous Genome Sequencing of Prosthecochloris ethylica and Desulfuromonas acetoxidans within a Syntrophic Mixture Reveals Unique Pili and Protein Interactions.</title>
        <authorList>
            <person name="Kyndt J.A."/>
            <person name="Van Beeumen J.J."/>
            <person name="Meyer T.E."/>
        </authorList>
    </citation>
    <scope>NUCLEOTIDE SEQUENCE [LARGE SCALE GENOMIC DNA]</scope>
    <source>
        <strain evidence="5 6">N3</strain>
    </source>
</reference>
<sequence length="174" mass="20142">MKESADRCWYAVYVRSRFEKKVHRGFQEKGIESFLPLVETWRQWSDRRKKVSEPLFRGYVFVHIRYRQEYVKVLETEGVVRFIAINNVASIIRDRDIEWIRILAGEPDAISTVRASLPPGQRVRVVAGPFSGLEGVVAKDGRDSKMVVYFDSIMQGIEVLINPDYLLPVKTPNP</sequence>
<dbReference type="SUPFAM" id="SSF82679">
    <property type="entry name" value="N-utilization substance G protein NusG, N-terminal domain"/>
    <property type="match status" value="1"/>
</dbReference>
<keyword evidence="3" id="KW-0804">Transcription</keyword>
<evidence type="ECO:0000313" key="5">
    <source>
        <dbReference type="EMBL" id="MBF0636303.1"/>
    </source>
</evidence>
<dbReference type="InterPro" id="IPR008991">
    <property type="entry name" value="Translation_prot_SH3-like_sf"/>
</dbReference>
<feature type="domain" description="NusG-like N-terminal" evidence="4">
    <location>
        <begin position="8"/>
        <end position="100"/>
    </location>
</feature>
<evidence type="ECO:0000256" key="2">
    <source>
        <dbReference type="ARBA" id="ARBA00023015"/>
    </source>
</evidence>
<dbReference type="Pfam" id="PF02357">
    <property type="entry name" value="NusG"/>
    <property type="match status" value="1"/>
</dbReference>
<dbReference type="Gene3D" id="3.30.70.940">
    <property type="entry name" value="NusG, N-terminal domain"/>
    <property type="match status" value="1"/>
</dbReference>
<evidence type="ECO:0000256" key="3">
    <source>
        <dbReference type="ARBA" id="ARBA00023163"/>
    </source>
</evidence>
<dbReference type="InterPro" id="IPR036735">
    <property type="entry name" value="NGN_dom_sf"/>
</dbReference>
<dbReference type="PANTHER" id="PTHR30265:SF4">
    <property type="entry name" value="KOW MOTIF FAMILY PROTEIN, EXPRESSED"/>
    <property type="match status" value="1"/>
</dbReference>
<protein>
    <submittedName>
        <fullName evidence="5">UpxY family transcription antiterminator</fullName>
    </submittedName>
</protein>
<evidence type="ECO:0000313" key="6">
    <source>
        <dbReference type="Proteomes" id="UP000619838"/>
    </source>
</evidence>
<dbReference type="RefSeq" id="WP_114608023.1">
    <property type="nucleotide sequence ID" value="NZ_JABVZQ010000001.1"/>
</dbReference>
<evidence type="ECO:0000259" key="4">
    <source>
        <dbReference type="Pfam" id="PF02357"/>
    </source>
</evidence>
<gene>
    <name evidence="5" type="ORF">INT08_03795</name>
</gene>
<evidence type="ECO:0000256" key="1">
    <source>
        <dbReference type="ARBA" id="ARBA00022814"/>
    </source>
</evidence>
<proteinExistence type="predicted"/>
<dbReference type="PANTHER" id="PTHR30265">
    <property type="entry name" value="RHO-INTERACTING TRANSCRIPTION TERMINATION FACTOR NUSG"/>
    <property type="match status" value="1"/>
</dbReference>